<protein>
    <submittedName>
        <fullName evidence="1">Uncharacterized protein</fullName>
    </submittedName>
</protein>
<name>A0A0E9P6Q1_ANGAN</name>
<organism evidence="1">
    <name type="scientific">Anguilla anguilla</name>
    <name type="common">European freshwater eel</name>
    <name type="synonym">Muraena anguilla</name>
    <dbReference type="NCBI Taxonomy" id="7936"/>
    <lineage>
        <taxon>Eukaryota</taxon>
        <taxon>Metazoa</taxon>
        <taxon>Chordata</taxon>
        <taxon>Craniata</taxon>
        <taxon>Vertebrata</taxon>
        <taxon>Euteleostomi</taxon>
        <taxon>Actinopterygii</taxon>
        <taxon>Neopterygii</taxon>
        <taxon>Teleostei</taxon>
        <taxon>Anguilliformes</taxon>
        <taxon>Anguillidae</taxon>
        <taxon>Anguilla</taxon>
    </lineage>
</organism>
<evidence type="ECO:0000313" key="1">
    <source>
        <dbReference type="EMBL" id="JAH00276.1"/>
    </source>
</evidence>
<reference evidence="1" key="1">
    <citation type="submission" date="2014-11" db="EMBL/GenBank/DDBJ databases">
        <authorList>
            <person name="Amaro Gonzalez C."/>
        </authorList>
    </citation>
    <scope>NUCLEOTIDE SEQUENCE</scope>
</reference>
<proteinExistence type="predicted"/>
<reference evidence="1" key="2">
    <citation type="journal article" date="2015" name="Fish Shellfish Immunol.">
        <title>Early steps in the European eel (Anguilla anguilla)-Vibrio vulnificus interaction in the gills: Role of the RtxA13 toxin.</title>
        <authorList>
            <person name="Callol A."/>
            <person name="Pajuelo D."/>
            <person name="Ebbesson L."/>
            <person name="Teles M."/>
            <person name="MacKenzie S."/>
            <person name="Amaro C."/>
        </authorList>
    </citation>
    <scope>NUCLEOTIDE SEQUENCE</scope>
</reference>
<dbReference type="AlphaFoldDB" id="A0A0E9P6Q1"/>
<sequence length="31" mass="3557">MHFFWQMLLNAQMVSSDTVGHLPGCYEIVVC</sequence>
<dbReference type="EMBL" id="GBXM01108301">
    <property type="protein sequence ID" value="JAH00276.1"/>
    <property type="molecule type" value="Transcribed_RNA"/>
</dbReference>
<accession>A0A0E9P6Q1</accession>